<organism evidence="2">
    <name type="scientific">viral metagenome</name>
    <dbReference type="NCBI Taxonomy" id="1070528"/>
    <lineage>
        <taxon>unclassified sequences</taxon>
        <taxon>metagenomes</taxon>
        <taxon>organismal metagenomes</taxon>
    </lineage>
</organism>
<keyword evidence="1" id="KW-0175">Coiled coil</keyword>
<dbReference type="AlphaFoldDB" id="A0A6C0ECN1"/>
<sequence length="84" mass="10449">MADNNINYKELYEKLIIENQQLKEHLKKYTAPKRNKNYYENHKEEIIEKVKEYKERTGYDKKPPPEKIKEYSKRAYEKRKQKIL</sequence>
<dbReference type="EMBL" id="MN739804">
    <property type="protein sequence ID" value="QHT26926.1"/>
    <property type="molecule type" value="Genomic_DNA"/>
</dbReference>
<evidence type="ECO:0000313" key="2">
    <source>
        <dbReference type="EMBL" id="QHT26926.1"/>
    </source>
</evidence>
<name>A0A6C0ECN1_9ZZZZ</name>
<proteinExistence type="predicted"/>
<accession>A0A6C0ECN1</accession>
<feature type="coiled-coil region" evidence="1">
    <location>
        <begin position="5"/>
        <end position="56"/>
    </location>
</feature>
<protein>
    <submittedName>
        <fullName evidence="2">Uncharacterized protein</fullName>
    </submittedName>
</protein>
<evidence type="ECO:0000256" key="1">
    <source>
        <dbReference type="SAM" id="Coils"/>
    </source>
</evidence>
<reference evidence="2" key="1">
    <citation type="journal article" date="2020" name="Nature">
        <title>Giant virus diversity and host interactions through global metagenomics.</title>
        <authorList>
            <person name="Schulz F."/>
            <person name="Roux S."/>
            <person name="Paez-Espino D."/>
            <person name="Jungbluth S."/>
            <person name="Walsh D.A."/>
            <person name="Denef V.J."/>
            <person name="McMahon K.D."/>
            <person name="Konstantinidis K.T."/>
            <person name="Eloe-Fadrosh E.A."/>
            <person name="Kyrpides N.C."/>
            <person name="Woyke T."/>
        </authorList>
    </citation>
    <scope>NUCLEOTIDE SEQUENCE</scope>
    <source>
        <strain evidence="2">GVMAG-M-3300023179-2</strain>
    </source>
</reference>